<dbReference type="GO" id="GO:0009245">
    <property type="term" value="P:lipid A biosynthetic process"/>
    <property type="evidence" value="ECO:0007669"/>
    <property type="project" value="TreeGrafter"/>
</dbReference>
<dbReference type="Proteomes" id="UP000319342">
    <property type="component" value="Chromosome"/>
</dbReference>
<name>A0A518CZ00_9BACT</name>
<dbReference type="EMBL" id="CP036290">
    <property type="protein sequence ID" value="QDU84453.1"/>
    <property type="molecule type" value="Genomic_DNA"/>
</dbReference>
<dbReference type="SUPFAM" id="SSF56300">
    <property type="entry name" value="Metallo-dependent phosphatases"/>
    <property type="match status" value="1"/>
</dbReference>
<dbReference type="GO" id="GO:0016020">
    <property type="term" value="C:membrane"/>
    <property type="evidence" value="ECO:0007669"/>
    <property type="project" value="GOC"/>
</dbReference>
<dbReference type="Gene3D" id="3.60.21.10">
    <property type="match status" value="1"/>
</dbReference>
<sequence>MAKRRDRYRSIWISDLHLGTRGCQAELLLDFLKHHDCDHLYLVGDVIDGWRLRRSPYWNASQSKVLQYLLKWARKRGGVTLVPGNHDEALRDYAGFDFAGVTVAKDVVHTTADGRRLWVLHGDEFDGIVHGHRWLAHLGDRAYQAALFANGIYNRWRRLRGKSYWSLSAYLKHKVKNAVEFICRFEEQLASQAKKRGFDGVVCGHIHHAEIRMIDGVLYANDGDWVESCTALVEHFDGRLEILDWPTIAGARIAAEGARISIEEEVEHDLDPRST</sequence>
<evidence type="ECO:0000259" key="6">
    <source>
        <dbReference type="Pfam" id="PF00149"/>
    </source>
</evidence>
<evidence type="ECO:0000313" key="8">
    <source>
        <dbReference type="Proteomes" id="UP000319342"/>
    </source>
</evidence>
<dbReference type="InterPro" id="IPR043461">
    <property type="entry name" value="LpxH-like"/>
</dbReference>
<keyword evidence="7" id="KW-0378">Hydrolase</keyword>
<keyword evidence="8" id="KW-1185">Reference proteome</keyword>
<evidence type="ECO:0000256" key="4">
    <source>
        <dbReference type="ARBA" id="ARBA00023136"/>
    </source>
</evidence>
<evidence type="ECO:0000256" key="1">
    <source>
        <dbReference type="ARBA" id="ARBA00022475"/>
    </source>
</evidence>
<evidence type="ECO:0000313" key="7">
    <source>
        <dbReference type="EMBL" id="QDU84453.1"/>
    </source>
</evidence>
<keyword evidence="2" id="KW-0997">Cell inner membrane</keyword>
<dbReference type="RefSeq" id="WP_145186009.1">
    <property type="nucleotide sequence ID" value="NZ_CP036290.1"/>
</dbReference>
<evidence type="ECO:0000256" key="5">
    <source>
        <dbReference type="ARBA" id="ARBA00023211"/>
    </source>
</evidence>
<organism evidence="7 8">
    <name type="scientific">Rohdeia mirabilis</name>
    <dbReference type="NCBI Taxonomy" id="2528008"/>
    <lineage>
        <taxon>Bacteria</taxon>
        <taxon>Pseudomonadati</taxon>
        <taxon>Planctomycetota</taxon>
        <taxon>Planctomycetia</taxon>
        <taxon>Planctomycetia incertae sedis</taxon>
        <taxon>Rohdeia</taxon>
    </lineage>
</organism>
<dbReference type="OrthoDB" id="9802481at2"/>
<dbReference type="InterPro" id="IPR004843">
    <property type="entry name" value="Calcineurin-like_PHP"/>
</dbReference>
<keyword evidence="4" id="KW-0472">Membrane</keyword>
<dbReference type="CDD" id="cd07398">
    <property type="entry name" value="MPP_YbbF-LpxH"/>
    <property type="match status" value="1"/>
</dbReference>
<accession>A0A518CZ00</accession>
<dbReference type="GO" id="GO:0046872">
    <property type="term" value="F:metal ion binding"/>
    <property type="evidence" value="ECO:0007669"/>
    <property type="project" value="UniProtKB-KW"/>
</dbReference>
<keyword evidence="5" id="KW-0464">Manganese</keyword>
<dbReference type="AlphaFoldDB" id="A0A518CZ00"/>
<dbReference type="PANTHER" id="PTHR34990:SF2">
    <property type="entry name" value="BLL8164 PROTEIN"/>
    <property type="match status" value="1"/>
</dbReference>
<dbReference type="InterPro" id="IPR029052">
    <property type="entry name" value="Metallo-depent_PP-like"/>
</dbReference>
<dbReference type="PANTHER" id="PTHR34990">
    <property type="entry name" value="UDP-2,3-DIACYLGLUCOSAMINE HYDROLASE-RELATED"/>
    <property type="match status" value="1"/>
</dbReference>
<keyword evidence="1" id="KW-1003">Cell membrane</keyword>
<dbReference type="Pfam" id="PF00149">
    <property type="entry name" value="Metallophos"/>
    <property type="match status" value="1"/>
</dbReference>
<gene>
    <name evidence="7" type="ORF">Pla163_15630</name>
</gene>
<dbReference type="GO" id="GO:0008758">
    <property type="term" value="F:UDP-2,3-diacylglucosamine hydrolase activity"/>
    <property type="evidence" value="ECO:0007669"/>
    <property type="project" value="TreeGrafter"/>
</dbReference>
<evidence type="ECO:0000256" key="2">
    <source>
        <dbReference type="ARBA" id="ARBA00022519"/>
    </source>
</evidence>
<protein>
    <submittedName>
        <fullName evidence="7">UDP-2,3-diacylglucosamine hydrolase</fullName>
    </submittedName>
</protein>
<reference evidence="7 8" key="1">
    <citation type="submission" date="2019-02" db="EMBL/GenBank/DDBJ databases">
        <title>Deep-cultivation of Planctomycetes and their phenomic and genomic characterization uncovers novel biology.</title>
        <authorList>
            <person name="Wiegand S."/>
            <person name="Jogler M."/>
            <person name="Boedeker C."/>
            <person name="Pinto D."/>
            <person name="Vollmers J."/>
            <person name="Rivas-Marin E."/>
            <person name="Kohn T."/>
            <person name="Peeters S.H."/>
            <person name="Heuer A."/>
            <person name="Rast P."/>
            <person name="Oberbeckmann S."/>
            <person name="Bunk B."/>
            <person name="Jeske O."/>
            <person name="Meyerdierks A."/>
            <person name="Storesund J.E."/>
            <person name="Kallscheuer N."/>
            <person name="Luecker S."/>
            <person name="Lage O.M."/>
            <person name="Pohl T."/>
            <person name="Merkel B.J."/>
            <person name="Hornburger P."/>
            <person name="Mueller R.-W."/>
            <person name="Bruemmer F."/>
            <person name="Labrenz M."/>
            <person name="Spormann A.M."/>
            <person name="Op den Camp H."/>
            <person name="Overmann J."/>
            <person name="Amann R."/>
            <person name="Jetten M.S.M."/>
            <person name="Mascher T."/>
            <person name="Medema M.H."/>
            <person name="Devos D.P."/>
            <person name="Kaster A.-K."/>
            <person name="Ovreas L."/>
            <person name="Rohde M."/>
            <person name="Galperin M.Y."/>
            <person name="Jogler C."/>
        </authorList>
    </citation>
    <scope>NUCLEOTIDE SEQUENCE [LARGE SCALE GENOMIC DNA]</scope>
    <source>
        <strain evidence="7 8">Pla163</strain>
    </source>
</reference>
<keyword evidence="3" id="KW-0479">Metal-binding</keyword>
<evidence type="ECO:0000256" key="3">
    <source>
        <dbReference type="ARBA" id="ARBA00022723"/>
    </source>
</evidence>
<proteinExistence type="predicted"/>
<feature type="domain" description="Calcineurin-like phosphoesterase" evidence="6">
    <location>
        <begin position="11"/>
        <end position="208"/>
    </location>
</feature>